<keyword evidence="6" id="KW-1185">Reference proteome</keyword>
<name>A0A3S3NQ51_9ACAR</name>
<feature type="transmembrane region" description="Helical" evidence="4">
    <location>
        <begin position="106"/>
        <end position="127"/>
    </location>
</feature>
<dbReference type="SUPFAM" id="SSF103473">
    <property type="entry name" value="MFS general substrate transporter"/>
    <property type="match status" value="1"/>
</dbReference>
<sequence>MSAVQEIKNNKVNFIKTVLFSFIYSVIGVSMSIIGPSLLDLQIAVGATINQISYLLPVRAFGYVIGSFSGSFIPKKSDTQIYVLFCTVAVALTTASLPWNRGILTILVNAGFSGYFMGLLEIFYCLHKEYTIHPSLKTGDKKSEEKSSLMKTISIISIISLPAIFMHLYFGNTLTFAGFLSTFSVKSKLNLSKSKGAFMTSIFWSANVLFRLPIMILMRIFSSRNLIILELILMLSSSAVLSIFGTHYEIALWIGAILMGLGSSSIYALYVGYLNKHIKLTNKILSMILVSACVGEFLYPVVIAKYIDLNANIFIYINVFCNLSSFFIFILQIYFVENTLKQQTLLEQHHQCTVLLQTIDSPNK</sequence>
<gene>
    <name evidence="5" type="ORF">B4U79_19056</name>
</gene>
<dbReference type="AlphaFoldDB" id="A0A3S3NQ51"/>
<dbReference type="OrthoDB" id="6512734at2759"/>
<feature type="transmembrane region" description="Helical" evidence="4">
    <location>
        <begin position="148"/>
        <end position="170"/>
    </location>
</feature>
<dbReference type="STRING" id="1965070.A0A3S3NQ51"/>
<evidence type="ECO:0000313" key="6">
    <source>
        <dbReference type="Proteomes" id="UP000285301"/>
    </source>
</evidence>
<keyword evidence="5" id="KW-0762">Sugar transport</keyword>
<protein>
    <submittedName>
        <fullName evidence="5">Sodium-dependent glucose transporter 1-like protein</fullName>
    </submittedName>
</protein>
<keyword evidence="5" id="KW-0813">Transport</keyword>
<feature type="transmembrane region" description="Helical" evidence="4">
    <location>
        <begin position="284"/>
        <end position="307"/>
    </location>
</feature>
<dbReference type="PANTHER" id="PTHR23121">
    <property type="entry name" value="SODIUM-DEPENDENT GLUCOSE TRANSPORTER 1"/>
    <property type="match status" value="1"/>
</dbReference>
<comment type="caution">
    <text evidence="5">The sequence shown here is derived from an EMBL/GenBank/DDBJ whole genome shotgun (WGS) entry which is preliminary data.</text>
</comment>
<feature type="transmembrane region" description="Helical" evidence="4">
    <location>
        <begin position="196"/>
        <end position="214"/>
    </location>
</feature>
<keyword evidence="2 4" id="KW-1133">Transmembrane helix</keyword>
<reference evidence="5 6" key="1">
    <citation type="journal article" date="2018" name="Gigascience">
        <title>Genomes of trombidid mites reveal novel predicted allergens and laterally-transferred genes associated with secondary metabolism.</title>
        <authorList>
            <person name="Dong X."/>
            <person name="Chaisiri K."/>
            <person name="Xia D."/>
            <person name="Armstrong S.D."/>
            <person name="Fang Y."/>
            <person name="Donnelly M.J."/>
            <person name="Kadowaki T."/>
            <person name="McGarry J.W."/>
            <person name="Darby A.C."/>
            <person name="Makepeace B.L."/>
        </authorList>
    </citation>
    <scope>NUCLEOTIDE SEQUENCE [LARGE SCALE GENOMIC DNA]</scope>
    <source>
        <strain evidence="5">UoL-WK</strain>
    </source>
</reference>
<feature type="transmembrane region" description="Helical" evidence="4">
    <location>
        <begin position="12"/>
        <end position="34"/>
    </location>
</feature>
<dbReference type="InterPro" id="IPR036259">
    <property type="entry name" value="MFS_trans_sf"/>
</dbReference>
<dbReference type="Gene3D" id="1.20.1250.20">
    <property type="entry name" value="MFS general substrate transporter like domains"/>
    <property type="match status" value="1"/>
</dbReference>
<feature type="transmembrane region" description="Helical" evidence="4">
    <location>
        <begin position="54"/>
        <end position="74"/>
    </location>
</feature>
<accession>A0A3S3NQ51</accession>
<dbReference type="EMBL" id="NCKU01003712">
    <property type="protein sequence ID" value="RWS07047.1"/>
    <property type="molecule type" value="Genomic_DNA"/>
</dbReference>
<feature type="transmembrane region" description="Helical" evidence="4">
    <location>
        <begin position="250"/>
        <end position="272"/>
    </location>
</feature>
<evidence type="ECO:0000256" key="3">
    <source>
        <dbReference type="ARBA" id="ARBA00023136"/>
    </source>
</evidence>
<feature type="transmembrane region" description="Helical" evidence="4">
    <location>
        <begin position="81"/>
        <end position="100"/>
    </location>
</feature>
<feature type="transmembrane region" description="Helical" evidence="4">
    <location>
        <begin position="226"/>
        <end position="244"/>
    </location>
</feature>
<evidence type="ECO:0000256" key="1">
    <source>
        <dbReference type="ARBA" id="ARBA00022692"/>
    </source>
</evidence>
<dbReference type="PANTHER" id="PTHR23121:SF9">
    <property type="entry name" value="SODIUM-DEPENDENT GLUCOSE TRANSPORTER 1"/>
    <property type="match status" value="1"/>
</dbReference>
<evidence type="ECO:0000256" key="2">
    <source>
        <dbReference type="ARBA" id="ARBA00022989"/>
    </source>
</evidence>
<keyword evidence="1 4" id="KW-0812">Transmembrane</keyword>
<keyword evidence="3 4" id="KW-0472">Membrane</keyword>
<proteinExistence type="predicted"/>
<feature type="transmembrane region" description="Helical" evidence="4">
    <location>
        <begin position="313"/>
        <end position="336"/>
    </location>
</feature>
<organism evidence="5 6">
    <name type="scientific">Dinothrombium tinctorium</name>
    <dbReference type="NCBI Taxonomy" id="1965070"/>
    <lineage>
        <taxon>Eukaryota</taxon>
        <taxon>Metazoa</taxon>
        <taxon>Ecdysozoa</taxon>
        <taxon>Arthropoda</taxon>
        <taxon>Chelicerata</taxon>
        <taxon>Arachnida</taxon>
        <taxon>Acari</taxon>
        <taxon>Acariformes</taxon>
        <taxon>Trombidiformes</taxon>
        <taxon>Prostigmata</taxon>
        <taxon>Anystina</taxon>
        <taxon>Parasitengona</taxon>
        <taxon>Trombidioidea</taxon>
        <taxon>Trombidiidae</taxon>
        <taxon>Dinothrombium</taxon>
    </lineage>
</organism>
<evidence type="ECO:0000313" key="5">
    <source>
        <dbReference type="EMBL" id="RWS07047.1"/>
    </source>
</evidence>
<dbReference type="Proteomes" id="UP000285301">
    <property type="component" value="Unassembled WGS sequence"/>
</dbReference>
<evidence type="ECO:0000256" key="4">
    <source>
        <dbReference type="SAM" id="Phobius"/>
    </source>
</evidence>